<evidence type="ECO:0000313" key="8">
    <source>
        <dbReference type="Proteomes" id="UP000027341"/>
    </source>
</evidence>
<dbReference type="PANTHER" id="PTHR45782:SF4">
    <property type="entry name" value="MITOCHONDRIAL RIBOSOME-ASSOCIATED GTPASE 1"/>
    <property type="match status" value="1"/>
</dbReference>
<comment type="subcellular location">
    <subcellularLocation>
        <location evidence="3">Cytoplasm</location>
    </subcellularLocation>
</comment>
<dbReference type="EMBL" id="JMIU01000001">
    <property type="protein sequence ID" value="KDN95005.1"/>
    <property type="molecule type" value="Genomic_DNA"/>
</dbReference>
<feature type="domain" description="G" evidence="6">
    <location>
        <begin position="118"/>
        <end position="171"/>
    </location>
</feature>
<keyword evidence="3" id="KW-0963">Cytoplasm</keyword>
<dbReference type="STRING" id="28885.EI16_01450"/>
<feature type="region of interest" description="Disordered" evidence="5">
    <location>
        <begin position="297"/>
        <end position="318"/>
    </location>
</feature>
<dbReference type="Gene3D" id="3.40.50.300">
    <property type="entry name" value="P-loop containing nucleotide triphosphate hydrolases"/>
    <property type="match status" value="1"/>
</dbReference>
<accession>A0A066ZY03</accession>
<dbReference type="Gene3D" id="1.10.1580.10">
    <property type="match status" value="1"/>
</dbReference>
<evidence type="ECO:0000313" key="7">
    <source>
        <dbReference type="EMBL" id="KDN95005.1"/>
    </source>
</evidence>
<feature type="binding site" evidence="4">
    <location>
        <begin position="124"/>
        <end position="129"/>
    </location>
    <ligand>
        <name>GTP</name>
        <dbReference type="ChEBI" id="CHEBI:37565"/>
    </ligand>
</feature>
<dbReference type="GO" id="GO:0005737">
    <property type="term" value="C:cytoplasm"/>
    <property type="evidence" value="ECO:0007669"/>
    <property type="project" value="UniProtKB-SubCell"/>
</dbReference>
<feature type="compositionally biased region" description="Basic residues" evidence="5">
    <location>
        <begin position="308"/>
        <end position="318"/>
    </location>
</feature>
<dbReference type="InterPro" id="IPR023179">
    <property type="entry name" value="GTP-bd_ortho_bundle_sf"/>
</dbReference>
<evidence type="ECO:0000256" key="2">
    <source>
        <dbReference type="ARBA" id="ARBA00023134"/>
    </source>
</evidence>
<sequence length="318" mass="36525">MQIQWYPGHMHKAQKEVREILPQVDLIIEVLDARIPYSSENPMIAELRGDKPTIKIFNKSDLADDERTEAWQAYFEQHKNIKTLALNAQQADRKTQIFDLINRMFPREKDSIKVIHALILGIPNVGKSTLINTLASRPIAKTGNEPAVTKMLQRIKLEDNITLFDTPGMLWANIENPHSGYRLAITGGIKETAFELPDVASYAAEYLLKMYPDRLLVRYQLKELPSLDNPYADVELLEEIGRMRGCLVGGGRVDMDKVSRILITEIRDGYLGKVTFELPDMMEAELQEVEVRRAEKEAKKLAREEAKKQKKNKRNRNR</sequence>
<dbReference type="CDD" id="cd01856">
    <property type="entry name" value="YlqF"/>
    <property type="match status" value="1"/>
</dbReference>
<protein>
    <recommendedName>
        <fullName evidence="3">Ribosome biogenesis GTPase A</fullName>
    </recommendedName>
</protein>
<dbReference type="InterPro" id="IPR006073">
    <property type="entry name" value="GTP-bd"/>
</dbReference>
<dbReference type="GO" id="GO:0003924">
    <property type="term" value="F:GTPase activity"/>
    <property type="evidence" value="ECO:0007669"/>
    <property type="project" value="TreeGrafter"/>
</dbReference>
<name>A0A066ZY03_HYDMR</name>
<reference evidence="7 8" key="1">
    <citation type="submission" date="2014-04" db="EMBL/GenBank/DDBJ databases">
        <title>Draft genome sequence of Hydrogenovibrio marinus MH-110, a model organism for aerobic H2 metabolism.</title>
        <authorList>
            <person name="Cha H.J."/>
            <person name="Jo B.H."/>
            <person name="Hwang B.H."/>
        </authorList>
    </citation>
    <scope>NUCLEOTIDE SEQUENCE [LARGE SCALE GENOMIC DNA]</scope>
    <source>
        <strain evidence="7 8">MH-110</strain>
    </source>
</reference>
<comment type="function">
    <text evidence="3">Required for a late step of 50S ribosomal subunit assembly. Has GTPase activity.</text>
</comment>
<dbReference type="SUPFAM" id="SSF52540">
    <property type="entry name" value="P-loop containing nucleoside triphosphate hydrolases"/>
    <property type="match status" value="1"/>
</dbReference>
<evidence type="ECO:0000256" key="1">
    <source>
        <dbReference type="ARBA" id="ARBA00022741"/>
    </source>
</evidence>
<evidence type="ECO:0000256" key="4">
    <source>
        <dbReference type="PIRSR" id="PIRSR006230-1"/>
    </source>
</evidence>
<organism evidence="7 8">
    <name type="scientific">Hydrogenovibrio marinus</name>
    <dbReference type="NCBI Taxonomy" id="28885"/>
    <lineage>
        <taxon>Bacteria</taxon>
        <taxon>Pseudomonadati</taxon>
        <taxon>Pseudomonadota</taxon>
        <taxon>Gammaproteobacteria</taxon>
        <taxon>Thiotrichales</taxon>
        <taxon>Piscirickettsiaceae</taxon>
        <taxon>Hydrogenovibrio</taxon>
    </lineage>
</organism>
<dbReference type="InterPro" id="IPR016478">
    <property type="entry name" value="GTPase_MTG1"/>
</dbReference>
<evidence type="ECO:0000256" key="3">
    <source>
        <dbReference type="PIRNR" id="PIRNR006230"/>
    </source>
</evidence>
<keyword evidence="2 3" id="KW-0342">GTP-binding</keyword>
<dbReference type="InterPro" id="IPR019991">
    <property type="entry name" value="GTP-bd_ribosome_bgen"/>
</dbReference>
<evidence type="ECO:0000256" key="5">
    <source>
        <dbReference type="SAM" id="MobiDB-lite"/>
    </source>
</evidence>
<dbReference type="AlphaFoldDB" id="A0A066ZY03"/>
<dbReference type="PANTHER" id="PTHR45782">
    <property type="entry name" value="MITOCHONDRIAL RIBOSOME-ASSOCIATED GTPASE 1"/>
    <property type="match status" value="1"/>
</dbReference>
<dbReference type="Proteomes" id="UP000027341">
    <property type="component" value="Unassembled WGS sequence"/>
</dbReference>
<dbReference type="InterPro" id="IPR027417">
    <property type="entry name" value="P-loop_NTPase"/>
</dbReference>
<keyword evidence="8" id="KW-1185">Reference proteome</keyword>
<keyword evidence="1 3" id="KW-0547">Nucleotide-binding</keyword>
<feature type="binding site" evidence="4">
    <location>
        <begin position="58"/>
        <end position="61"/>
    </location>
    <ligand>
        <name>GTP</name>
        <dbReference type="ChEBI" id="CHEBI:37565"/>
    </ligand>
</feature>
<dbReference type="GO" id="GO:0005525">
    <property type="term" value="F:GTP binding"/>
    <property type="evidence" value="ECO:0007669"/>
    <property type="project" value="UniProtKB-KW"/>
</dbReference>
<proteinExistence type="inferred from homology"/>
<dbReference type="GO" id="GO:0006412">
    <property type="term" value="P:translation"/>
    <property type="evidence" value="ECO:0007669"/>
    <property type="project" value="TreeGrafter"/>
</dbReference>
<dbReference type="PIRSF" id="PIRSF006230">
    <property type="entry name" value="MG442"/>
    <property type="match status" value="1"/>
</dbReference>
<feature type="compositionally biased region" description="Basic and acidic residues" evidence="5">
    <location>
        <begin position="297"/>
        <end position="307"/>
    </location>
</feature>
<comment type="similarity">
    <text evidence="3">Belongs to the TRAFAC class YlqF/YawG GTPase family. MTG1 subfamily.</text>
</comment>
<dbReference type="FunFam" id="3.40.50.300:FF:000590">
    <property type="entry name" value="Ribosome biogenesis GTPase A"/>
    <property type="match status" value="1"/>
</dbReference>
<dbReference type="Pfam" id="PF01926">
    <property type="entry name" value="MMR_HSR1"/>
    <property type="match status" value="1"/>
</dbReference>
<dbReference type="RefSeq" id="WP_029908686.1">
    <property type="nucleotide sequence ID" value="NZ_AP020335.1"/>
</dbReference>
<comment type="caution">
    <text evidence="7">The sequence shown here is derived from an EMBL/GenBank/DDBJ whole genome shotgun (WGS) entry which is preliminary data.</text>
</comment>
<feature type="binding site" evidence="4">
    <location>
        <position position="168"/>
    </location>
    <ligand>
        <name>GTP</name>
        <dbReference type="ChEBI" id="CHEBI:37565"/>
    </ligand>
</feature>
<gene>
    <name evidence="7" type="ORF">EI16_01450</name>
</gene>
<evidence type="ECO:0000259" key="6">
    <source>
        <dbReference type="Pfam" id="PF01926"/>
    </source>
</evidence>
<dbReference type="NCBIfam" id="TIGR03596">
    <property type="entry name" value="GTPase_YlqF"/>
    <property type="match status" value="1"/>
</dbReference>